<dbReference type="InterPro" id="IPR043156">
    <property type="entry name" value="Catalase_clade2_helical"/>
</dbReference>
<dbReference type="FunFam" id="2.40.180.10:FF:000003">
    <property type="entry name" value="Catalase"/>
    <property type="match status" value="1"/>
</dbReference>
<dbReference type="PANTHER" id="PTHR42821:SF1">
    <property type="entry name" value="CATALASE-B"/>
    <property type="match status" value="1"/>
</dbReference>
<sequence>MDSTKPTRVVREALERAVGKVADSAAPPAPGAPAGAPPALDEPTEPREPLPPKPDQAAPETRTATGAETGAPGREQQGAFLTTSTGTRLRDTDHSLKAGARGPTLLQDHHLREKITHFDHERIPERVVHARGAGVHGVFVGYGNAEQVCKSAFLREGESTPVFVRFSTVVGSRGSADTVRDTRGFATKFYTSEGNFDLVGNNIPVFFIQDGIKFPDIIHAAKPHPDREIPQAQSAHDTFWDFVSLHTEATHHVLWSMSDRAVPRSYRTMEGFGVHTFRLVNAEGATSLVKFHWKPRLGVHSLAWEEAQLLSGVDPDFHRRDLFDAIESGAFPQWELGIQVFPDTPEQTFEGIDLLDPTKIVPEELAPVQPVGVLTLNRNTTNYFAETEQVAFHVGHLVPGIDVTDDPLLHARLFSYIDTQLSRLGGPNFNQIPVNRPHAPVNDMLRDGAHQHAVHSGIAPYKPNSLDGGCPFHAGADMGAYVEVAAPVAAAVKERKSPASFDDHFSQPRLFYRSLEPVEREHVIRAFTFELGKCYEQVIKERQLQVLANVDTELCAAVAEGLGLPAPEPTAALPEVTPSPALSQLGKRWPTDGRAIGIVVDATDPAGLDGVPALQQAITEAGMTPLVIAARGGTLPSEVTAQRTFLTARSVEYDALLLAAAPPPAPDAVVRRAAVDPRVVVMLQEAYRHAKAIGAWGTAATALTEAGIGLDEVGVVVGTDPAEVFTQVRDLLANHRVWERFPVPTT</sequence>
<feature type="compositionally biased region" description="Low complexity" evidence="16">
    <location>
        <begin position="57"/>
        <end position="75"/>
    </location>
</feature>
<comment type="catalytic activity">
    <reaction evidence="10 15">
        <text>2 H2O2 = O2 + 2 H2O</text>
        <dbReference type="Rhea" id="RHEA:20309"/>
        <dbReference type="ChEBI" id="CHEBI:15377"/>
        <dbReference type="ChEBI" id="CHEBI:15379"/>
        <dbReference type="ChEBI" id="CHEBI:16240"/>
        <dbReference type="EC" id="1.11.1.6"/>
    </reaction>
</comment>
<feature type="binding site" evidence="13">
    <location>
        <position position="126"/>
    </location>
    <ligand>
        <name>heme</name>
        <dbReference type="ChEBI" id="CHEBI:30413"/>
    </ligand>
</feature>
<keyword evidence="4 10" id="KW-0575">Peroxidase</keyword>
<dbReference type="InterPro" id="IPR024708">
    <property type="entry name" value="Catalase_AS"/>
</dbReference>
<feature type="binding site" description="axial binding residue" evidence="12">
    <location>
        <position position="416"/>
    </location>
    <ligand>
        <name>heme</name>
        <dbReference type="ChEBI" id="CHEBI:30413"/>
    </ligand>
    <ligandPart>
        <name>Fe</name>
        <dbReference type="ChEBI" id="CHEBI:18248"/>
    </ligandPart>
</feature>
<keyword evidence="7 10" id="KW-0560">Oxidoreductase</keyword>
<dbReference type="PRINTS" id="PR00067">
    <property type="entry name" value="CATALASE"/>
</dbReference>
<name>A0A9W6V5S1_9PSEU</name>
<dbReference type="EC" id="1.11.1.6" evidence="3 10"/>
<dbReference type="InterPro" id="IPR010582">
    <property type="entry name" value="Catalase_immune_responsive"/>
</dbReference>
<dbReference type="PROSITE" id="PS00437">
    <property type="entry name" value="CATALASE_1"/>
    <property type="match status" value="1"/>
</dbReference>
<evidence type="ECO:0000256" key="16">
    <source>
        <dbReference type="SAM" id="MobiDB-lite"/>
    </source>
</evidence>
<dbReference type="InterPro" id="IPR018028">
    <property type="entry name" value="Catalase"/>
</dbReference>
<feature type="region of interest" description="Disordered" evidence="16">
    <location>
        <begin position="1"/>
        <end position="100"/>
    </location>
</feature>
<keyword evidence="5 10" id="KW-0349">Heme</keyword>
<keyword evidence="6 10" id="KW-0479">Metal-binding</keyword>
<dbReference type="SUPFAM" id="SSF52317">
    <property type="entry name" value="Class I glutamine amidotransferase-like"/>
    <property type="match status" value="1"/>
</dbReference>
<dbReference type="Pfam" id="PF18011">
    <property type="entry name" value="Catalase_C"/>
    <property type="match status" value="1"/>
</dbReference>
<dbReference type="PROSITE" id="PS00438">
    <property type="entry name" value="CATALASE_2"/>
    <property type="match status" value="1"/>
</dbReference>
<organism evidence="18 19">
    <name type="scientific">Actinokineospora globicatena</name>
    <dbReference type="NCBI Taxonomy" id="103729"/>
    <lineage>
        <taxon>Bacteria</taxon>
        <taxon>Bacillati</taxon>
        <taxon>Actinomycetota</taxon>
        <taxon>Actinomycetes</taxon>
        <taxon>Pseudonocardiales</taxon>
        <taxon>Pseudonocardiaceae</taxon>
        <taxon>Actinokineospora</taxon>
    </lineage>
</organism>
<evidence type="ECO:0000256" key="15">
    <source>
        <dbReference type="RuleBase" id="RU000498"/>
    </source>
</evidence>
<dbReference type="InterPro" id="IPR041399">
    <property type="entry name" value="Catalase_large_C"/>
</dbReference>
<comment type="function">
    <text evidence="10">Decomposes hydrogen peroxide into water and oxygen; serves to protect cells from the toxic effects of hydrogen peroxide.</text>
</comment>
<evidence type="ECO:0000313" key="18">
    <source>
        <dbReference type="EMBL" id="GLW89687.1"/>
    </source>
</evidence>
<dbReference type="Gene3D" id="3.40.50.880">
    <property type="match status" value="1"/>
</dbReference>
<dbReference type="Gene3D" id="1.20.1370.20">
    <property type="match status" value="1"/>
</dbReference>
<feature type="active site" evidence="11">
    <location>
        <position position="201"/>
    </location>
</feature>
<dbReference type="SUPFAM" id="SSF56634">
    <property type="entry name" value="Heme-dependent catalase-like"/>
    <property type="match status" value="1"/>
</dbReference>
<evidence type="ECO:0000256" key="5">
    <source>
        <dbReference type="ARBA" id="ARBA00022617"/>
    </source>
</evidence>
<dbReference type="GO" id="GO:0020037">
    <property type="term" value="F:heme binding"/>
    <property type="evidence" value="ECO:0007669"/>
    <property type="project" value="UniProtKB-UniRule"/>
</dbReference>
<dbReference type="SMART" id="SM01060">
    <property type="entry name" value="Catalase"/>
    <property type="match status" value="1"/>
</dbReference>
<dbReference type="EMBL" id="BSSD01000001">
    <property type="protein sequence ID" value="GLW89687.1"/>
    <property type="molecule type" value="Genomic_DNA"/>
</dbReference>
<evidence type="ECO:0000256" key="9">
    <source>
        <dbReference type="ARBA" id="ARBA00023324"/>
    </source>
</evidence>
<evidence type="ECO:0000256" key="8">
    <source>
        <dbReference type="ARBA" id="ARBA00023004"/>
    </source>
</evidence>
<dbReference type="InterPro" id="IPR002226">
    <property type="entry name" value="Catalase_haem_BS"/>
</dbReference>
<dbReference type="GO" id="GO:0042744">
    <property type="term" value="P:hydrogen peroxide catabolic process"/>
    <property type="evidence" value="ECO:0007669"/>
    <property type="project" value="UniProtKB-UniRule"/>
</dbReference>
<dbReference type="AlphaFoldDB" id="A0A9W6V5S1"/>
<gene>
    <name evidence="18" type="ORF">Aglo03_05030</name>
</gene>
<feature type="binding site" evidence="13">
    <location>
        <position position="165"/>
    </location>
    <ligand>
        <name>heme</name>
        <dbReference type="ChEBI" id="CHEBI:30413"/>
    </ligand>
</feature>
<feature type="binding site" evidence="13">
    <location>
        <position position="423"/>
    </location>
    <ligand>
        <name>heme</name>
        <dbReference type="ChEBI" id="CHEBI:30413"/>
    </ligand>
</feature>
<evidence type="ECO:0000256" key="4">
    <source>
        <dbReference type="ARBA" id="ARBA00022559"/>
    </source>
</evidence>
<evidence type="ECO:0000256" key="12">
    <source>
        <dbReference type="PIRSR" id="PIRSR038927-2"/>
    </source>
</evidence>
<comment type="similarity">
    <text evidence="2">Belongs to the catalase family. HPII subfamily.</text>
</comment>
<dbReference type="GO" id="GO:0046872">
    <property type="term" value="F:metal ion binding"/>
    <property type="evidence" value="ECO:0007669"/>
    <property type="project" value="UniProtKB-KW"/>
</dbReference>
<keyword evidence="8 10" id="KW-0408">Iron</keyword>
<dbReference type="PANTHER" id="PTHR42821">
    <property type="entry name" value="CATALASE"/>
    <property type="match status" value="1"/>
</dbReference>
<dbReference type="GO" id="GO:0006979">
    <property type="term" value="P:response to oxidative stress"/>
    <property type="evidence" value="ECO:0007669"/>
    <property type="project" value="InterPro"/>
</dbReference>
<dbReference type="InterPro" id="IPR024712">
    <property type="entry name" value="Catalase_clade2"/>
</dbReference>
<evidence type="ECO:0000259" key="17">
    <source>
        <dbReference type="SMART" id="SM01060"/>
    </source>
</evidence>
<comment type="caution">
    <text evidence="18">The sequence shown here is derived from an EMBL/GenBank/DDBJ whole genome shotgun (WGS) entry which is preliminary data.</text>
</comment>
<dbReference type="GO" id="GO:0005829">
    <property type="term" value="C:cytosol"/>
    <property type="evidence" value="ECO:0007669"/>
    <property type="project" value="TreeGrafter"/>
</dbReference>
<feature type="binding site" evidence="13">
    <location>
        <position position="412"/>
    </location>
    <ligand>
        <name>heme</name>
        <dbReference type="ChEBI" id="CHEBI:30413"/>
    </ligand>
</feature>
<reference evidence="18" key="1">
    <citation type="submission" date="2023-02" db="EMBL/GenBank/DDBJ databases">
        <title>Actinokineospora globicatena NBRC 15670.</title>
        <authorList>
            <person name="Ichikawa N."/>
            <person name="Sato H."/>
            <person name="Tonouchi N."/>
        </authorList>
    </citation>
    <scope>NUCLEOTIDE SEQUENCE</scope>
    <source>
        <strain evidence="18">NBRC 15670</strain>
    </source>
</reference>
<evidence type="ECO:0000256" key="13">
    <source>
        <dbReference type="PIRSR" id="PIRSR038927-3"/>
    </source>
</evidence>
<dbReference type="Proteomes" id="UP001165042">
    <property type="component" value="Unassembled WGS sequence"/>
</dbReference>
<dbReference type="InterPro" id="IPR029062">
    <property type="entry name" value="Class_I_gatase-like"/>
</dbReference>
<evidence type="ECO:0000256" key="11">
    <source>
        <dbReference type="PIRSR" id="PIRSR038927-1"/>
    </source>
</evidence>
<feature type="compositionally biased region" description="Basic and acidic residues" evidence="16">
    <location>
        <begin position="9"/>
        <end position="18"/>
    </location>
</feature>
<evidence type="ECO:0000256" key="14">
    <source>
        <dbReference type="PIRSR" id="PIRSR038927-4"/>
    </source>
</evidence>
<evidence type="ECO:0000256" key="1">
    <source>
        <dbReference type="ARBA" id="ARBA00001971"/>
    </source>
</evidence>
<evidence type="ECO:0000256" key="10">
    <source>
        <dbReference type="PIRNR" id="PIRNR038927"/>
    </source>
</evidence>
<feature type="cross-link" description="3'-histidyl-3-tyrosine (His-Tyr)" evidence="14">
    <location>
        <begin position="393"/>
        <end position="416"/>
    </location>
</feature>
<dbReference type="Pfam" id="PF06628">
    <property type="entry name" value="Catalase-rel"/>
    <property type="match status" value="1"/>
</dbReference>
<dbReference type="RefSeq" id="WP_285607117.1">
    <property type="nucleotide sequence ID" value="NZ_BSSD01000001.1"/>
</dbReference>
<feature type="active site" evidence="11">
    <location>
        <position position="129"/>
    </location>
</feature>
<protein>
    <recommendedName>
        <fullName evidence="3 10">Catalase</fullName>
        <ecNumber evidence="3 10">1.11.1.6</ecNumber>
    </recommendedName>
</protein>
<evidence type="ECO:0000256" key="7">
    <source>
        <dbReference type="ARBA" id="ARBA00023002"/>
    </source>
</evidence>
<dbReference type="InterPro" id="IPR011614">
    <property type="entry name" value="Catalase_core"/>
</dbReference>
<dbReference type="Pfam" id="PF00199">
    <property type="entry name" value="Catalase"/>
    <property type="match status" value="1"/>
</dbReference>
<dbReference type="GO" id="GO:0004096">
    <property type="term" value="F:catalase activity"/>
    <property type="evidence" value="ECO:0007669"/>
    <property type="project" value="UniProtKB-UniRule"/>
</dbReference>
<dbReference type="Gene3D" id="2.40.180.10">
    <property type="entry name" value="Catalase core domain"/>
    <property type="match status" value="1"/>
</dbReference>
<feature type="domain" description="Catalase core" evidence="17">
    <location>
        <begin position="82"/>
        <end position="470"/>
    </location>
</feature>
<comment type="cofactor">
    <cofactor evidence="1 10 12">
        <name>heme</name>
        <dbReference type="ChEBI" id="CHEBI:30413"/>
    </cofactor>
</comment>
<evidence type="ECO:0000313" key="19">
    <source>
        <dbReference type="Proteomes" id="UP001165042"/>
    </source>
</evidence>
<keyword evidence="19" id="KW-1185">Reference proteome</keyword>
<dbReference type="PIRSF" id="PIRSF038927">
    <property type="entry name" value="Catalase_clade2"/>
    <property type="match status" value="1"/>
</dbReference>
<evidence type="ECO:0000256" key="3">
    <source>
        <dbReference type="ARBA" id="ARBA00012314"/>
    </source>
</evidence>
<dbReference type="PROSITE" id="PS51402">
    <property type="entry name" value="CATALASE_3"/>
    <property type="match status" value="1"/>
</dbReference>
<accession>A0A9W6V5S1</accession>
<feature type="binding site" evidence="13">
    <location>
        <position position="214"/>
    </location>
    <ligand>
        <name>heme</name>
        <dbReference type="ChEBI" id="CHEBI:30413"/>
    </ligand>
</feature>
<evidence type="ECO:0000256" key="2">
    <source>
        <dbReference type="ARBA" id="ARBA00010660"/>
    </source>
</evidence>
<dbReference type="InterPro" id="IPR020835">
    <property type="entry name" value="Catalase_sf"/>
</dbReference>
<keyword evidence="9 10" id="KW-0376">Hydrogen peroxide</keyword>
<evidence type="ECO:0000256" key="6">
    <source>
        <dbReference type="ARBA" id="ARBA00022723"/>
    </source>
</evidence>
<proteinExistence type="inferred from homology"/>